<dbReference type="Proteomes" id="UP000050465">
    <property type="component" value="Unassembled WGS sequence"/>
</dbReference>
<reference evidence="3 4" key="1">
    <citation type="submission" date="2015-09" db="EMBL/GenBank/DDBJ databases">
        <title>Identification and resolution of microdiversity through metagenomic sequencing of parallel consortia.</title>
        <authorList>
            <person name="Nelson W.C."/>
            <person name="Romine M.F."/>
            <person name="Lindemann S.R."/>
        </authorList>
    </citation>
    <scope>NUCLEOTIDE SEQUENCE [LARGE SCALE GENOMIC DNA]</scope>
    <source>
        <strain evidence="3">Ana</strain>
    </source>
</reference>
<accession>A0A0P8BHM5</accession>
<dbReference type="InterPro" id="IPR027417">
    <property type="entry name" value="P-loop_NTPase"/>
</dbReference>
<dbReference type="PIRSF" id="PIRSF021497">
    <property type="entry name" value="Sulphotransferase_Stf0"/>
    <property type="match status" value="1"/>
</dbReference>
<dbReference type="Gene3D" id="3.40.50.300">
    <property type="entry name" value="P-loop containing nucleotide triphosphate hydrolases"/>
    <property type="match status" value="1"/>
</dbReference>
<feature type="domain" description="Sulphotransferase Stf0" evidence="2">
    <location>
        <begin position="7"/>
        <end position="234"/>
    </location>
</feature>
<dbReference type="Pfam" id="PF09037">
    <property type="entry name" value="Sulphotransf"/>
    <property type="match status" value="1"/>
</dbReference>
<dbReference type="InterPro" id="IPR024628">
    <property type="entry name" value="Sulfotransferase_Stf0_dom"/>
</dbReference>
<evidence type="ECO:0000259" key="2">
    <source>
        <dbReference type="Pfam" id="PF09037"/>
    </source>
</evidence>
<protein>
    <recommendedName>
        <fullName evidence="2">Sulphotransferase Stf0 domain-containing protein</fullName>
    </recommendedName>
</protein>
<sequence length="271" mass="32034">MVKLRKTYIICATQRSGSTLLCRFLENSGLAGHPAEFLLPNDKAEAEFGQHFPDSGYDEYIQSRMVHFASDNGVSGVKIMNNTWQMMMERLRQQPKYAGYSEQQIILSLFPQASFIFITRREKIRQAISLSRAEQTAVWEKHSSSRATENTQKHSKAKDLHPFYVKSALKRVGDREQFWVNFFHENSIQPIEIDYENLIENYREIVPKILDFIGISYPKTLQITQNKLKKQSDFYTEFLILYYHTYFLFYRYLPKPLFSKLRWLKNRLVTP</sequence>
<proteinExistence type="predicted"/>
<dbReference type="GO" id="GO:0016740">
    <property type="term" value="F:transferase activity"/>
    <property type="evidence" value="ECO:0007669"/>
    <property type="project" value="InterPro"/>
</dbReference>
<dbReference type="EMBL" id="LJZR01000036">
    <property type="protein sequence ID" value="KPQ33220.1"/>
    <property type="molecule type" value="Genomic_DNA"/>
</dbReference>
<evidence type="ECO:0000313" key="3">
    <source>
        <dbReference type="EMBL" id="KPQ33220.1"/>
    </source>
</evidence>
<gene>
    <name evidence="3" type="ORF">HLUCCA11_19270</name>
</gene>
<feature type="active site" description="Proton acceptor" evidence="1">
    <location>
        <position position="36"/>
    </location>
</feature>
<name>A0A0P8BHM5_9CYAN</name>
<evidence type="ECO:0000313" key="4">
    <source>
        <dbReference type="Proteomes" id="UP000050465"/>
    </source>
</evidence>
<dbReference type="InterPro" id="IPR015124">
    <property type="entry name" value="Stf0"/>
</dbReference>
<dbReference type="STRING" id="1666911.HLUCCA11_19270"/>
<comment type="caution">
    <text evidence="3">The sequence shown here is derived from an EMBL/GenBank/DDBJ whole genome shotgun (WGS) entry which is preliminary data.</text>
</comment>
<dbReference type="AlphaFoldDB" id="A0A0P8BHM5"/>
<evidence type="ECO:0000256" key="1">
    <source>
        <dbReference type="PIRSR" id="PIRSR021497-1"/>
    </source>
</evidence>
<dbReference type="SUPFAM" id="SSF52540">
    <property type="entry name" value="P-loop containing nucleoside triphosphate hydrolases"/>
    <property type="match status" value="1"/>
</dbReference>
<organism evidence="3 4">
    <name type="scientific">Phormidesmis priestleyi Ana</name>
    <dbReference type="NCBI Taxonomy" id="1666911"/>
    <lineage>
        <taxon>Bacteria</taxon>
        <taxon>Bacillati</taxon>
        <taxon>Cyanobacteriota</taxon>
        <taxon>Cyanophyceae</taxon>
        <taxon>Leptolyngbyales</taxon>
        <taxon>Leptolyngbyaceae</taxon>
        <taxon>Phormidesmis</taxon>
    </lineage>
</organism>